<proteinExistence type="predicted"/>
<dbReference type="Proteomes" id="UP000075883">
    <property type="component" value="Unassembled WGS sequence"/>
</dbReference>
<accession>A0A182MMC3</accession>
<dbReference type="EnsemblMetazoa" id="ACUA021727-RA">
    <property type="protein sequence ID" value="ACUA021727-PA"/>
    <property type="gene ID" value="ACUA021727"/>
</dbReference>
<reference evidence="2" key="2">
    <citation type="submission" date="2020-05" db="UniProtKB">
        <authorList>
            <consortium name="EnsemblMetazoa"/>
        </authorList>
    </citation>
    <scope>IDENTIFICATION</scope>
    <source>
        <strain evidence="2">A-37</strain>
    </source>
</reference>
<evidence type="ECO:0000313" key="2">
    <source>
        <dbReference type="EnsemblMetazoa" id="ACUA021727-PA"/>
    </source>
</evidence>
<keyword evidence="1" id="KW-1133">Transmembrane helix</keyword>
<keyword evidence="3" id="KW-1185">Reference proteome</keyword>
<sequence length="101" mass="11012">MFRCEQSVMECFTIGGPISTAIVLGCGVLYALYRKPSRHVLSQIEGQTKPCNDRARLISSPAVGLNGVRYNGRTPVKPYRISQLTGTVIGLVPWPGDGRYA</sequence>
<dbReference type="PROSITE" id="PS51257">
    <property type="entry name" value="PROKAR_LIPOPROTEIN"/>
    <property type="match status" value="1"/>
</dbReference>
<organism evidence="2 3">
    <name type="scientific">Anopheles culicifacies</name>
    <dbReference type="NCBI Taxonomy" id="139723"/>
    <lineage>
        <taxon>Eukaryota</taxon>
        <taxon>Metazoa</taxon>
        <taxon>Ecdysozoa</taxon>
        <taxon>Arthropoda</taxon>
        <taxon>Hexapoda</taxon>
        <taxon>Insecta</taxon>
        <taxon>Pterygota</taxon>
        <taxon>Neoptera</taxon>
        <taxon>Endopterygota</taxon>
        <taxon>Diptera</taxon>
        <taxon>Nematocera</taxon>
        <taxon>Culicoidea</taxon>
        <taxon>Culicidae</taxon>
        <taxon>Anophelinae</taxon>
        <taxon>Anopheles</taxon>
        <taxon>culicifacies species complex</taxon>
    </lineage>
</organism>
<dbReference type="AlphaFoldDB" id="A0A182MMC3"/>
<reference evidence="3" key="1">
    <citation type="submission" date="2013-09" db="EMBL/GenBank/DDBJ databases">
        <title>The Genome Sequence of Anopheles culicifacies species A.</title>
        <authorList>
            <consortium name="The Broad Institute Genomics Platform"/>
            <person name="Neafsey D.E."/>
            <person name="Besansky N."/>
            <person name="Howell P."/>
            <person name="Walton C."/>
            <person name="Young S.K."/>
            <person name="Zeng Q."/>
            <person name="Gargeya S."/>
            <person name="Fitzgerald M."/>
            <person name="Haas B."/>
            <person name="Abouelleil A."/>
            <person name="Allen A.W."/>
            <person name="Alvarado L."/>
            <person name="Arachchi H.M."/>
            <person name="Berlin A.M."/>
            <person name="Chapman S.B."/>
            <person name="Gainer-Dewar J."/>
            <person name="Goldberg J."/>
            <person name="Griggs A."/>
            <person name="Gujja S."/>
            <person name="Hansen M."/>
            <person name="Howarth C."/>
            <person name="Imamovic A."/>
            <person name="Ireland A."/>
            <person name="Larimer J."/>
            <person name="McCowan C."/>
            <person name="Murphy C."/>
            <person name="Pearson M."/>
            <person name="Poon T.W."/>
            <person name="Priest M."/>
            <person name="Roberts A."/>
            <person name="Saif S."/>
            <person name="Shea T."/>
            <person name="Sisk P."/>
            <person name="Sykes S."/>
            <person name="Wortman J."/>
            <person name="Nusbaum C."/>
            <person name="Birren B."/>
        </authorList>
    </citation>
    <scope>NUCLEOTIDE SEQUENCE [LARGE SCALE GENOMIC DNA]</scope>
    <source>
        <strain evidence="3">A-37</strain>
    </source>
</reference>
<evidence type="ECO:0000313" key="3">
    <source>
        <dbReference type="Proteomes" id="UP000075883"/>
    </source>
</evidence>
<keyword evidence="1" id="KW-0472">Membrane</keyword>
<feature type="transmembrane region" description="Helical" evidence="1">
    <location>
        <begin position="12"/>
        <end position="33"/>
    </location>
</feature>
<keyword evidence="1" id="KW-0812">Transmembrane</keyword>
<protein>
    <submittedName>
        <fullName evidence="2">Uncharacterized protein</fullName>
    </submittedName>
</protein>
<name>A0A182MMC3_9DIPT</name>
<dbReference type="EMBL" id="AXCM01003583">
    <property type="status" value="NOT_ANNOTATED_CDS"/>
    <property type="molecule type" value="Genomic_DNA"/>
</dbReference>
<dbReference type="VEuPathDB" id="VectorBase:ACUA021727"/>
<evidence type="ECO:0000256" key="1">
    <source>
        <dbReference type="SAM" id="Phobius"/>
    </source>
</evidence>